<dbReference type="NCBIfam" id="NF002073">
    <property type="entry name" value="PRK00913.1-2"/>
    <property type="match status" value="1"/>
</dbReference>
<dbReference type="Gene3D" id="3.40.220.10">
    <property type="entry name" value="Leucine Aminopeptidase, subunit E, domain 1"/>
    <property type="match status" value="1"/>
</dbReference>
<evidence type="ECO:0000313" key="10">
    <source>
        <dbReference type="EMBL" id="AEW05344.1"/>
    </source>
</evidence>
<keyword evidence="6 8" id="KW-0378">Hydrolase</keyword>
<reference evidence="10 11" key="2">
    <citation type="journal article" date="2012" name="Stand. Genomic Sci.">
        <title>Complete genome sequence of the moderately thermophilic mineral-sulfide-oxidizing firmicute Sulfobacillus acidophilus type strain (NAL(T)).</title>
        <authorList>
            <person name="Anderson I."/>
            <person name="Chertkov O."/>
            <person name="Chen A."/>
            <person name="Saunders E."/>
            <person name="Lapidus A."/>
            <person name="Nolan M."/>
            <person name="Lucas S."/>
            <person name="Hammon N."/>
            <person name="Deshpande S."/>
            <person name="Cheng J.F."/>
            <person name="Han C."/>
            <person name="Tapia R."/>
            <person name="Goodwin L.A."/>
            <person name="Pitluck S."/>
            <person name="Liolios K."/>
            <person name="Pagani I."/>
            <person name="Ivanova N."/>
            <person name="Mikhailova N."/>
            <person name="Pati A."/>
            <person name="Palaniappan K."/>
            <person name="Land M."/>
            <person name="Pan C."/>
            <person name="Rohde M."/>
            <person name="Pukall R."/>
            <person name="Goker M."/>
            <person name="Detter J.C."/>
            <person name="Woyke T."/>
            <person name="Bristow J."/>
            <person name="Eisen J.A."/>
            <person name="Markowitz V."/>
            <person name="Hugenholtz P."/>
            <person name="Kyrpides N.C."/>
            <person name="Klenk H.P."/>
            <person name="Mavromatis K."/>
        </authorList>
    </citation>
    <scope>NUCLEOTIDE SEQUENCE [LARGE SCALE GENOMIC DNA]</scope>
    <source>
        <strain evidence="11">ATCC 700253 / DSM 10332 / NAL</strain>
    </source>
</reference>
<dbReference type="Proteomes" id="UP000005439">
    <property type="component" value="Chromosome"/>
</dbReference>
<dbReference type="PATRIC" id="fig|679936.5.peg.1917"/>
<proteinExistence type="inferred from homology"/>
<dbReference type="KEGG" id="sap:Sulac_1851"/>
<dbReference type="STRING" id="679936.Sulac_1851"/>
<keyword evidence="11" id="KW-1185">Reference proteome</keyword>
<dbReference type="PRINTS" id="PR00481">
    <property type="entry name" value="LAMNOPPTDASE"/>
</dbReference>
<evidence type="ECO:0000259" key="9">
    <source>
        <dbReference type="PROSITE" id="PS00631"/>
    </source>
</evidence>
<comment type="catalytic activity">
    <reaction evidence="1 8">
        <text>Release of an N-terminal amino acid, Xaa-|-Yaa-, in which Xaa is preferably Leu, but may be other amino acids including Pro although not Arg or Lys, and Yaa may be Pro. Amino acid amides and methyl esters are also readily hydrolyzed, but rates on arylamides are exceedingly low.</text>
        <dbReference type="EC" id="3.4.11.1"/>
    </reaction>
</comment>
<dbReference type="AlphaFoldDB" id="G8U0P1"/>
<dbReference type="InterPro" id="IPR000819">
    <property type="entry name" value="Peptidase_M17_C"/>
</dbReference>
<keyword evidence="5 8" id="KW-0645">Protease</keyword>
<dbReference type="PANTHER" id="PTHR11963:SF23">
    <property type="entry name" value="CYTOSOL AMINOPEPTIDASE"/>
    <property type="match status" value="1"/>
</dbReference>
<feature type="active site" evidence="8">
    <location>
        <position position="344"/>
    </location>
</feature>
<feature type="domain" description="Cytosol aminopeptidase" evidence="9">
    <location>
        <begin position="338"/>
        <end position="345"/>
    </location>
</feature>
<dbReference type="Gene3D" id="3.40.630.10">
    <property type="entry name" value="Zn peptidases"/>
    <property type="match status" value="1"/>
</dbReference>
<evidence type="ECO:0000256" key="8">
    <source>
        <dbReference type="HAMAP-Rule" id="MF_00181"/>
    </source>
</evidence>
<accession>G8U0P1</accession>
<keyword evidence="8" id="KW-0963">Cytoplasm</keyword>
<feature type="binding site" evidence="8">
    <location>
        <position position="342"/>
    </location>
    <ligand>
        <name>Mn(2+)</name>
        <dbReference type="ChEBI" id="CHEBI:29035"/>
        <label>1</label>
    </ligand>
</feature>
<feature type="binding site" evidence="8">
    <location>
        <position position="340"/>
    </location>
    <ligand>
        <name>Mn(2+)</name>
        <dbReference type="ChEBI" id="CHEBI:29035"/>
        <label>1</label>
    </ligand>
</feature>
<keyword evidence="4 8" id="KW-0031">Aminopeptidase</keyword>
<gene>
    <name evidence="8" type="primary">pepA</name>
    <name evidence="10" type="ordered locus">Sulac_1851</name>
</gene>
<sequence length="491" mass="51872">MDIILNRAHATRVSADVLAVGVFSDQLEGGLLTELDQALDGAIQAAIAADEFRGRWLQTWSTLTLGKLPARRILLIGLGPSETFTGRELRMMAGQAGMSADQWKAKTLAIQLPSIDLTPEDAASSLTEGVLLGCWQFATYKSEPPKQWLEQVWLLGLAGEDAEAGLARGRVIAQAQNLTRELGARPSNHLYPAKLAEAAVEAGQQHGFDVEVFDETRLAEMGMGCLLGVGQGSAYPPRLVVMRYEGKPGGPTLALVGKGITFDSGGISLKSAPGMEDMKYDMLGAAAVLGALVAIADLALPINVVGLMAVAQNIPSGTSYKPGDVLKAFNGKTIEITNTDAEGRVALADAVSYAAHLGVNWIVETSTLTGAVMVALGHEATALVSQDDALAALVLQSAESAGERVWRLPTYPEFRKLYRSDIADIKNAPGRDAGTITGGMIIAEFAGTVPFAHLDIAGTAWTDRGPLNRVKNSPTGVMVRTFVELAGRLSQ</sequence>
<dbReference type="EC" id="3.4.11.1" evidence="8"/>
<feature type="binding site" evidence="8">
    <location>
        <position position="263"/>
    </location>
    <ligand>
        <name>Mn(2+)</name>
        <dbReference type="ChEBI" id="CHEBI:29035"/>
        <label>2</label>
    </ligand>
</feature>
<dbReference type="SUPFAM" id="SSF52949">
    <property type="entry name" value="Macro domain-like"/>
    <property type="match status" value="1"/>
</dbReference>
<dbReference type="InterPro" id="IPR023042">
    <property type="entry name" value="Peptidase_M17_leu_NH2_pept"/>
</dbReference>
<dbReference type="EC" id="3.4.11.10" evidence="8"/>
<dbReference type="InterPro" id="IPR011356">
    <property type="entry name" value="Leucine_aapep/pepB"/>
</dbReference>
<feature type="active site" evidence="8">
    <location>
        <position position="270"/>
    </location>
</feature>
<dbReference type="HAMAP" id="MF_00181">
    <property type="entry name" value="Cytosol_peptidase_M17"/>
    <property type="match status" value="1"/>
</dbReference>
<evidence type="ECO:0000256" key="1">
    <source>
        <dbReference type="ARBA" id="ARBA00000135"/>
    </source>
</evidence>
<dbReference type="GO" id="GO:0070006">
    <property type="term" value="F:metalloaminopeptidase activity"/>
    <property type="evidence" value="ECO:0007669"/>
    <property type="project" value="InterPro"/>
</dbReference>
<dbReference type="CDD" id="cd00433">
    <property type="entry name" value="Peptidase_M17"/>
    <property type="match status" value="1"/>
</dbReference>
<comment type="function">
    <text evidence="7 8">Presumably involved in the processing and regular turnover of intracellular proteins. Catalyzes the removal of unsubstituted N-terminal amino acids from various peptides.</text>
</comment>
<protein>
    <recommendedName>
        <fullName evidence="8">Probable cytosol aminopeptidase</fullName>
        <ecNumber evidence="8">3.4.11.1</ecNumber>
    </recommendedName>
    <alternativeName>
        <fullName evidence="8">Leucine aminopeptidase</fullName>
        <shortName evidence="8">LAP</shortName>
        <ecNumber evidence="8">3.4.11.10</ecNumber>
    </alternativeName>
    <alternativeName>
        <fullName evidence="8">Leucyl aminopeptidase</fullName>
    </alternativeName>
</protein>
<dbReference type="SUPFAM" id="SSF53187">
    <property type="entry name" value="Zn-dependent exopeptidases"/>
    <property type="match status" value="1"/>
</dbReference>
<dbReference type="GO" id="GO:0006508">
    <property type="term" value="P:proteolysis"/>
    <property type="evidence" value="ECO:0007669"/>
    <property type="project" value="UniProtKB-KW"/>
</dbReference>
<dbReference type="PANTHER" id="PTHR11963">
    <property type="entry name" value="LEUCINE AMINOPEPTIDASE-RELATED"/>
    <property type="match status" value="1"/>
</dbReference>
<comment type="similarity">
    <text evidence="3 8">Belongs to the peptidase M17 family.</text>
</comment>
<name>G8U0P1_SULAD</name>
<dbReference type="EMBL" id="CP003179">
    <property type="protein sequence ID" value="AEW05344.1"/>
    <property type="molecule type" value="Genomic_DNA"/>
</dbReference>
<evidence type="ECO:0000256" key="7">
    <source>
        <dbReference type="ARBA" id="ARBA00049972"/>
    </source>
</evidence>
<feature type="binding site" evidence="8">
    <location>
        <position position="258"/>
    </location>
    <ligand>
        <name>Mn(2+)</name>
        <dbReference type="ChEBI" id="CHEBI:29035"/>
        <label>2</label>
    </ligand>
</feature>
<evidence type="ECO:0000256" key="2">
    <source>
        <dbReference type="ARBA" id="ARBA00000967"/>
    </source>
</evidence>
<feature type="binding site" evidence="8">
    <location>
        <position position="263"/>
    </location>
    <ligand>
        <name>Mn(2+)</name>
        <dbReference type="ChEBI" id="CHEBI:29035"/>
        <label>1</label>
    </ligand>
</feature>
<feature type="binding site" evidence="8">
    <location>
        <position position="281"/>
    </location>
    <ligand>
        <name>Mn(2+)</name>
        <dbReference type="ChEBI" id="CHEBI:29035"/>
        <label>2</label>
    </ligand>
</feature>
<evidence type="ECO:0000313" key="11">
    <source>
        <dbReference type="Proteomes" id="UP000005439"/>
    </source>
</evidence>
<feature type="binding site" evidence="8">
    <location>
        <position position="342"/>
    </location>
    <ligand>
        <name>Mn(2+)</name>
        <dbReference type="ChEBI" id="CHEBI:29035"/>
        <label>2</label>
    </ligand>
</feature>
<dbReference type="Pfam" id="PF02789">
    <property type="entry name" value="Peptidase_M17_N"/>
    <property type="match status" value="1"/>
</dbReference>
<dbReference type="Pfam" id="PF00883">
    <property type="entry name" value="Peptidase_M17"/>
    <property type="match status" value="1"/>
</dbReference>
<dbReference type="InterPro" id="IPR008283">
    <property type="entry name" value="Peptidase_M17_N"/>
</dbReference>
<dbReference type="InterPro" id="IPR043472">
    <property type="entry name" value="Macro_dom-like"/>
</dbReference>
<keyword evidence="8" id="KW-0479">Metal-binding</keyword>
<evidence type="ECO:0000256" key="5">
    <source>
        <dbReference type="ARBA" id="ARBA00022670"/>
    </source>
</evidence>
<evidence type="ECO:0000256" key="6">
    <source>
        <dbReference type="ARBA" id="ARBA00022801"/>
    </source>
</evidence>
<comment type="subcellular location">
    <subcellularLocation>
        <location evidence="8">Cytoplasm</location>
    </subcellularLocation>
</comment>
<dbReference type="GO" id="GO:0030145">
    <property type="term" value="F:manganese ion binding"/>
    <property type="evidence" value="ECO:0007669"/>
    <property type="project" value="UniProtKB-UniRule"/>
</dbReference>
<dbReference type="HOGENOM" id="CLU_013734_2_2_9"/>
<evidence type="ECO:0000256" key="4">
    <source>
        <dbReference type="ARBA" id="ARBA00022438"/>
    </source>
</evidence>
<dbReference type="PROSITE" id="PS00631">
    <property type="entry name" value="CYTOSOL_AP"/>
    <property type="match status" value="1"/>
</dbReference>
<keyword evidence="8" id="KW-0464">Manganese</keyword>
<comment type="cofactor">
    <cofactor evidence="8">
        <name>Mn(2+)</name>
        <dbReference type="ChEBI" id="CHEBI:29035"/>
    </cofactor>
    <text evidence="8">Binds 2 manganese ions per subunit.</text>
</comment>
<evidence type="ECO:0000256" key="3">
    <source>
        <dbReference type="ARBA" id="ARBA00009528"/>
    </source>
</evidence>
<comment type="catalytic activity">
    <reaction evidence="2 8">
        <text>Release of an N-terminal amino acid, preferentially leucine, but not glutamic or aspartic acids.</text>
        <dbReference type="EC" id="3.4.11.10"/>
    </reaction>
</comment>
<dbReference type="GO" id="GO:0005737">
    <property type="term" value="C:cytoplasm"/>
    <property type="evidence" value="ECO:0007669"/>
    <property type="project" value="UniProtKB-SubCell"/>
</dbReference>
<reference evidence="11" key="1">
    <citation type="submission" date="2011-12" db="EMBL/GenBank/DDBJ databases">
        <title>The complete genome of chromosome of Sulfobacillus acidophilus DSM 10332.</title>
        <authorList>
            <person name="Lucas S."/>
            <person name="Han J."/>
            <person name="Lapidus A."/>
            <person name="Bruce D."/>
            <person name="Goodwin L."/>
            <person name="Pitluck S."/>
            <person name="Peters L."/>
            <person name="Kyrpides N."/>
            <person name="Mavromatis K."/>
            <person name="Ivanova N."/>
            <person name="Mikhailova N."/>
            <person name="Chertkov O."/>
            <person name="Saunders E."/>
            <person name="Detter J.C."/>
            <person name="Tapia R."/>
            <person name="Han C."/>
            <person name="Land M."/>
            <person name="Hauser L."/>
            <person name="Markowitz V."/>
            <person name="Cheng J.-F."/>
            <person name="Hugenholtz P."/>
            <person name="Woyke T."/>
            <person name="Wu D."/>
            <person name="Pukall R."/>
            <person name="Gehrich-Schroeter G."/>
            <person name="Schneider S."/>
            <person name="Klenk H.-P."/>
            <person name="Eisen J.A."/>
        </authorList>
    </citation>
    <scope>NUCLEOTIDE SEQUENCE [LARGE SCALE GENOMIC DNA]</scope>
    <source>
        <strain evidence="11">ATCC 700253 / DSM 10332 / NAL</strain>
    </source>
</reference>
<organism evidence="10 11">
    <name type="scientific">Sulfobacillus acidophilus (strain ATCC 700253 / DSM 10332 / NAL)</name>
    <dbReference type="NCBI Taxonomy" id="679936"/>
    <lineage>
        <taxon>Bacteria</taxon>
        <taxon>Bacillati</taxon>
        <taxon>Bacillota</taxon>
        <taxon>Clostridia</taxon>
        <taxon>Eubacteriales</taxon>
        <taxon>Clostridiales Family XVII. Incertae Sedis</taxon>
        <taxon>Sulfobacillus</taxon>
    </lineage>
</organism>